<dbReference type="Gene3D" id="3.30.70.920">
    <property type="match status" value="1"/>
</dbReference>
<reference evidence="2 3" key="1">
    <citation type="submission" date="2022-08" db="EMBL/GenBank/DDBJ databases">
        <title>novel species in genus Aeromicrobium.</title>
        <authorList>
            <person name="Ye L."/>
        </authorList>
    </citation>
    <scope>NUCLEOTIDE SEQUENCE [LARGE SCALE GENOMIC DNA]</scope>
    <source>
        <strain evidence="3">zg-Y1379</strain>
    </source>
</reference>
<dbReference type="SUPFAM" id="SSF54909">
    <property type="entry name" value="Dimeric alpha+beta barrel"/>
    <property type="match status" value="1"/>
</dbReference>
<gene>
    <name evidence="2" type="ORF">NQV15_06035</name>
</gene>
<evidence type="ECO:0000313" key="3">
    <source>
        <dbReference type="Proteomes" id="UP001316184"/>
    </source>
</evidence>
<dbReference type="InterPro" id="IPR011008">
    <property type="entry name" value="Dimeric_a/b-barrel"/>
</dbReference>
<dbReference type="InterPro" id="IPR019887">
    <property type="entry name" value="Tscrpt_reg_AsnC/Lrp_C"/>
</dbReference>
<evidence type="ECO:0000259" key="1">
    <source>
        <dbReference type="Pfam" id="PF01037"/>
    </source>
</evidence>
<name>A0ABY5M9R1_9ACTN</name>
<organism evidence="2 3">
    <name type="scientific">Aeromicrobium wangtongii</name>
    <dbReference type="NCBI Taxonomy" id="2969247"/>
    <lineage>
        <taxon>Bacteria</taxon>
        <taxon>Bacillati</taxon>
        <taxon>Actinomycetota</taxon>
        <taxon>Actinomycetes</taxon>
        <taxon>Propionibacteriales</taxon>
        <taxon>Nocardioidaceae</taxon>
        <taxon>Aeromicrobium</taxon>
    </lineage>
</organism>
<accession>A0ABY5M9R1</accession>
<proteinExistence type="predicted"/>
<dbReference type="Proteomes" id="UP001316184">
    <property type="component" value="Chromosome"/>
</dbReference>
<keyword evidence="3" id="KW-1185">Reference proteome</keyword>
<feature type="domain" description="Transcription regulator AsnC/Lrp ligand binding" evidence="1">
    <location>
        <begin position="7"/>
        <end position="76"/>
    </location>
</feature>
<protein>
    <submittedName>
        <fullName evidence="2">Lrp/AsnC ligand binding domain-containing protein</fullName>
    </submittedName>
</protein>
<dbReference type="EMBL" id="CP102173">
    <property type="protein sequence ID" value="UUP14869.1"/>
    <property type="molecule type" value="Genomic_DNA"/>
</dbReference>
<sequence>MAVQAYILVQTEVGKAADVARAISAIDGVTLAEDVTGPYDVIVRAEGPDMDQLGALVLSQIQGVGGITRTLTCPIVRV</sequence>
<evidence type="ECO:0000313" key="2">
    <source>
        <dbReference type="EMBL" id="UUP14869.1"/>
    </source>
</evidence>
<dbReference type="Pfam" id="PF01037">
    <property type="entry name" value="AsnC_trans_reg"/>
    <property type="match status" value="1"/>
</dbReference>
<dbReference type="RefSeq" id="WP_232398795.1">
    <property type="nucleotide sequence ID" value="NZ_CP102173.1"/>
</dbReference>